<dbReference type="AlphaFoldDB" id="A0A4R6IVQ3"/>
<sequence length="173" mass="19957">MLMQAGGQIFPGAGSIGEICRTIPFVYHTPILESCDKIGTYLTQHSSIEELTEPVSEIVQLLFQKIEDELTHSFKKETGIVFPFIQQQMGGDKVLLQPRVVDTMLHTHQVLIELLQKLRQLMHHYVTHPNWPAALKTCIHEMFLLETHVLRWIHFEQSALYPLLNQHLINKIV</sequence>
<protein>
    <submittedName>
        <fullName evidence="2">Hemerythrin HHE cation binding domain-containing protein</fullName>
    </submittedName>
</protein>
<dbReference type="Proteomes" id="UP000295741">
    <property type="component" value="Unassembled WGS sequence"/>
</dbReference>
<dbReference type="OrthoDB" id="679106at2"/>
<comment type="caution">
    <text evidence="2">The sequence shown here is derived from an EMBL/GenBank/DDBJ whole genome shotgun (WGS) entry which is preliminary data.</text>
</comment>
<dbReference type="Gene3D" id="1.20.120.520">
    <property type="entry name" value="nmb1532 protein domain like"/>
    <property type="match status" value="1"/>
</dbReference>
<feature type="domain" description="Hemerythrin-like" evidence="1">
    <location>
        <begin position="28"/>
        <end position="164"/>
    </location>
</feature>
<name>A0A4R6IVQ3_9BACT</name>
<dbReference type="RefSeq" id="WP_133474276.1">
    <property type="nucleotide sequence ID" value="NZ_SNWP01000011.1"/>
</dbReference>
<accession>A0A4R6IVQ3</accession>
<reference evidence="2 3" key="1">
    <citation type="submission" date="2019-03" db="EMBL/GenBank/DDBJ databases">
        <title>Genomic Encyclopedia of Archaeal and Bacterial Type Strains, Phase II (KMG-II): from individual species to whole genera.</title>
        <authorList>
            <person name="Goeker M."/>
        </authorList>
    </citation>
    <scope>NUCLEOTIDE SEQUENCE [LARGE SCALE GENOMIC DNA]</scope>
    <source>
        <strain evidence="2 3">DSM 28323</strain>
    </source>
</reference>
<dbReference type="InterPro" id="IPR012312">
    <property type="entry name" value="Hemerythrin-like"/>
</dbReference>
<proteinExistence type="predicted"/>
<dbReference type="Pfam" id="PF01814">
    <property type="entry name" value="Hemerythrin"/>
    <property type="match status" value="1"/>
</dbReference>
<gene>
    <name evidence="2" type="ORF">BC659_1733</name>
</gene>
<evidence type="ECO:0000313" key="2">
    <source>
        <dbReference type="EMBL" id="TDO26427.1"/>
    </source>
</evidence>
<dbReference type="EMBL" id="SNWP01000011">
    <property type="protein sequence ID" value="TDO26427.1"/>
    <property type="molecule type" value="Genomic_DNA"/>
</dbReference>
<evidence type="ECO:0000259" key="1">
    <source>
        <dbReference type="Pfam" id="PF01814"/>
    </source>
</evidence>
<evidence type="ECO:0000313" key="3">
    <source>
        <dbReference type="Proteomes" id="UP000295741"/>
    </source>
</evidence>
<keyword evidence="3" id="KW-1185">Reference proteome</keyword>
<organism evidence="2 3">
    <name type="scientific">Sediminibacterium goheungense</name>
    <dbReference type="NCBI Taxonomy" id="1086393"/>
    <lineage>
        <taxon>Bacteria</taxon>
        <taxon>Pseudomonadati</taxon>
        <taxon>Bacteroidota</taxon>
        <taxon>Chitinophagia</taxon>
        <taxon>Chitinophagales</taxon>
        <taxon>Chitinophagaceae</taxon>
        <taxon>Sediminibacterium</taxon>
    </lineage>
</organism>